<dbReference type="GO" id="GO:0016987">
    <property type="term" value="F:sigma factor activity"/>
    <property type="evidence" value="ECO:0007669"/>
    <property type="project" value="UniProtKB-KW"/>
</dbReference>
<name>A0A3M2LM42_9ACTN</name>
<proteinExistence type="predicted"/>
<comment type="caution">
    <text evidence="8">The sequence shown here is derived from an EMBL/GenBank/DDBJ whole genome shotgun (WGS) entry which is preliminary data.</text>
</comment>
<feature type="compositionally biased region" description="Low complexity" evidence="5">
    <location>
        <begin position="24"/>
        <end position="37"/>
    </location>
</feature>
<dbReference type="NCBIfam" id="TIGR02937">
    <property type="entry name" value="sigma70-ECF"/>
    <property type="match status" value="1"/>
</dbReference>
<organism evidence="8 9">
    <name type="scientific">Streptomyces triticirhizae</name>
    <dbReference type="NCBI Taxonomy" id="2483353"/>
    <lineage>
        <taxon>Bacteria</taxon>
        <taxon>Bacillati</taxon>
        <taxon>Actinomycetota</taxon>
        <taxon>Actinomycetes</taxon>
        <taxon>Kitasatosporales</taxon>
        <taxon>Streptomycetaceae</taxon>
        <taxon>Streptomyces</taxon>
    </lineage>
</organism>
<dbReference type="Pfam" id="PF04542">
    <property type="entry name" value="Sigma70_r2"/>
    <property type="match status" value="1"/>
</dbReference>
<dbReference type="EMBL" id="RFFJ01000121">
    <property type="protein sequence ID" value="RMI37155.1"/>
    <property type="molecule type" value="Genomic_DNA"/>
</dbReference>
<dbReference type="Pfam" id="PF04545">
    <property type="entry name" value="Sigma70_r4"/>
    <property type="match status" value="1"/>
</dbReference>
<evidence type="ECO:0000313" key="9">
    <source>
        <dbReference type="Proteomes" id="UP000278673"/>
    </source>
</evidence>
<evidence type="ECO:0000259" key="6">
    <source>
        <dbReference type="Pfam" id="PF04542"/>
    </source>
</evidence>
<dbReference type="SUPFAM" id="SSF88946">
    <property type="entry name" value="Sigma2 domain of RNA polymerase sigma factors"/>
    <property type="match status" value="1"/>
</dbReference>
<dbReference type="PRINTS" id="PR00046">
    <property type="entry name" value="SIGMA70FCT"/>
</dbReference>
<keyword evidence="4" id="KW-0804">Transcription</keyword>
<dbReference type="NCBIfam" id="TIGR02980">
    <property type="entry name" value="SigBFG"/>
    <property type="match status" value="1"/>
</dbReference>
<dbReference type="CDD" id="cd06171">
    <property type="entry name" value="Sigma70_r4"/>
    <property type="match status" value="1"/>
</dbReference>
<evidence type="ECO:0000256" key="5">
    <source>
        <dbReference type="SAM" id="MobiDB-lite"/>
    </source>
</evidence>
<keyword evidence="2" id="KW-0731">Sigma factor</keyword>
<feature type="region of interest" description="Disordered" evidence="5">
    <location>
        <begin position="1"/>
        <end position="54"/>
    </location>
</feature>
<dbReference type="GO" id="GO:0006352">
    <property type="term" value="P:DNA-templated transcription initiation"/>
    <property type="evidence" value="ECO:0007669"/>
    <property type="project" value="InterPro"/>
</dbReference>
<gene>
    <name evidence="8" type="ORF">EBN88_19725</name>
</gene>
<dbReference type="PANTHER" id="PTHR30385:SF4">
    <property type="entry name" value="RNA POLYMERASE SIGMA-E FACTOR"/>
    <property type="match status" value="1"/>
</dbReference>
<dbReference type="InterPro" id="IPR007630">
    <property type="entry name" value="RNA_pol_sigma70_r4"/>
</dbReference>
<feature type="domain" description="RNA polymerase sigma-70 region 2" evidence="6">
    <location>
        <begin position="79"/>
        <end position="143"/>
    </location>
</feature>
<dbReference type="AlphaFoldDB" id="A0A3M2LM42"/>
<dbReference type="InterPro" id="IPR013325">
    <property type="entry name" value="RNA_pol_sigma_r2"/>
</dbReference>
<dbReference type="SUPFAM" id="SSF88659">
    <property type="entry name" value="Sigma3 and sigma4 domains of RNA polymerase sigma factors"/>
    <property type="match status" value="2"/>
</dbReference>
<dbReference type="Gene3D" id="1.20.120.1810">
    <property type="match status" value="1"/>
</dbReference>
<keyword evidence="1" id="KW-0805">Transcription regulation</keyword>
<sequence>MTTTTRRATRARARPASRVKERGPAGSPDAGPGAAGARARRRSPRPHDDAPDTLRAFERIAKLPEGEERDRLCRDVTAAWLPMAERLARGYRGRGESAEDLSQVAALGLVKAVRGFDPGRGHAFESYAVPTIVGEIRRHFRDHLWGVHVPRRTQELRNRVRTARQRLAGPVDDRPPDEAALAEASGLSRQEVRQGLAALDSFRPLSLDAELNQTGDGHTLSDTCGAADPGFDRVLSRAAVRPTLRRLPERDQRVLYLRYFHEMTQAAIAERLGVSQMRVSRLLSRIERDLRERLAEVGVTG</sequence>
<evidence type="ECO:0000313" key="8">
    <source>
        <dbReference type="EMBL" id="RMI37155.1"/>
    </source>
</evidence>
<protein>
    <submittedName>
        <fullName evidence="8">SigB/SigF/SigG family RNA polymerase sigma factor</fullName>
    </submittedName>
</protein>
<feature type="compositionally biased region" description="Basic residues" evidence="5">
    <location>
        <begin position="7"/>
        <end position="17"/>
    </location>
</feature>
<evidence type="ECO:0000256" key="2">
    <source>
        <dbReference type="ARBA" id="ARBA00023082"/>
    </source>
</evidence>
<dbReference type="GO" id="GO:0003677">
    <property type="term" value="F:DNA binding"/>
    <property type="evidence" value="ECO:0007669"/>
    <property type="project" value="UniProtKB-KW"/>
</dbReference>
<keyword evidence="9" id="KW-1185">Reference proteome</keyword>
<dbReference type="InterPro" id="IPR013324">
    <property type="entry name" value="RNA_pol_sigma_r3/r4-like"/>
</dbReference>
<accession>A0A3M2LM42</accession>
<dbReference type="InterPro" id="IPR036388">
    <property type="entry name" value="WH-like_DNA-bd_sf"/>
</dbReference>
<keyword evidence="3" id="KW-0238">DNA-binding</keyword>
<dbReference type="InterPro" id="IPR007627">
    <property type="entry name" value="RNA_pol_sigma70_r2"/>
</dbReference>
<evidence type="ECO:0000256" key="3">
    <source>
        <dbReference type="ARBA" id="ARBA00023125"/>
    </source>
</evidence>
<evidence type="ECO:0000259" key="7">
    <source>
        <dbReference type="Pfam" id="PF04545"/>
    </source>
</evidence>
<dbReference type="InterPro" id="IPR014322">
    <property type="entry name" value="RNA_pol_sigma-B/F/G"/>
</dbReference>
<feature type="compositionally biased region" description="Basic and acidic residues" evidence="5">
    <location>
        <begin position="45"/>
        <end position="54"/>
    </location>
</feature>
<dbReference type="InterPro" id="IPR014284">
    <property type="entry name" value="RNA_pol_sigma-70_dom"/>
</dbReference>
<dbReference type="Gene3D" id="1.10.10.10">
    <property type="entry name" value="Winged helix-like DNA-binding domain superfamily/Winged helix DNA-binding domain"/>
    <property type="match status" value="2"/>
</dbReference>
<feature type="domain" description="RNA polymerase sigma-70 region 4" evidence="7">
    <location>
        <begin position="244"/>
        <end position="292"/>
    </location>
</feature>
<dbReference type="InterPro" id="IPR000943">
    <property type="entry name" value="RNA_pol_sigma70"/>
</dbReference>
<evidence type="ECO:0000256" key="1">
    <source>
        <dbReference type="ARBA" id="ARBA00023015"/>
    </source>
</evidence>
<dbReference type="Proteomes" id="UP000278673">
    <property type="component" value="Unassembled WGS sequence"/>
</dbReference>
<dbReference type="PANTHER" id="PTHR30385">
    <property type="entry name" value="SIGMA FACTOR F FLAGELLAR"/>
    <property type="match status" value="1"/>
</dbReference>
<dbReference type="RefSeq" id="WP_122185234.1">
    <property type="nucleotide sequence ID" value="NZ_RFFJ01000121.1"/>
</dbReference>
<reference evidence="8 9" key="1">
    <citation type="submission" date="2018-10" db="EMBL/GenBank/DDBJ databases">
        <title>Isolation, diversity and antifungal activity of actinobacteria from wheat.</title>
        <authorList>
            <person name="Han C."/>
        </authorList>
    </citation>
    <scope>NUCLEOTIDE SEQUENCE [LARGE SCALE GENOMIC DNA]</scope>
    <source>
        <strain evidence="8 9">NEAU-YY642</strain>
    </source>
</reference>
<evidence type="ECO:0000256" key="4">
    <source>
        <dbReference type="ARBA" id="ARBA00023163"/>
    </source>
</evidence>
<feature type="region of interest" description="Disordered" evidence="5">
    <location>
        <begin position="163"/>
        <end position="186"/>
    </location>
</feature>